<proteinExistence type="predicted"/>
<evidence type="ECO:0000313" key="3">
    <source>
        <dbReference type="EMBL" id="CAQ35236.1"/>
    </source>
</evidence>
<dbReference type="InterPro" id="IPR054280">
    <property type="entry name" value="DUF7014"/>
</dbReference>
<evidence type="ECO:0008006" key="4">
    <source>
        <dbReference type="Google" id="ProtNLM"/>
    </source>
</evidence>
<feature type="domain" description="HEPN AbiJ-N-terminal" evidence="1">
    <location>
        <begin position="4"/>
        <end position="166"/>
    </location>
</feature>
<dbReference type="Pfam" id="PF22809">
    <property type="entry name" value="DUF7014"/>
    <property type="match status" value="1"/>
</dbReference>
<evidence type="ECO:0000259" key="2">
    <source>
        <dbReference type="Pfam" id="PF22809"/>
    </source>
</evidence>
<dbReference type="NCBIfam" id="NF046078">
    <property type="entry name" value="STM4504_CBY0614"/>
    <property type="match status" value="1"/>
</dbReference>
<organism evidence="3">
    <name type="scientific">Exiguobacterium arabatum</name>
    <dbReference type="NCBI Taxonomy" id="518693"/>
    <lineage>
        <taxon>Bacteria</taxon>
        <taxon>Bacillati</taxon>
        <taxon>Bacillota</taxon>
        <taxon>Bacilli</taxon>
        <taxon>Bacillales</taxon>
        <taxon>Bacillales Family XII. Incertae Sedis</taxon>
        <taxon>Exiguobacterium</taxon>
    </lineage>
</organism>
<dbReference type="Pfam" id="PF18863">
    <property type="entry name" value="AbiJ_NTD4"/>
    <property type="match status" value="1"/>
</dbReference>
<dbReference type="InterPro" id="IPR049503">
    <property type="entry name" value="AbiJ_NTD4"/>
</dbReference>
<feature type="domain" description="DUF7014" evidence="2">
    <location>
        <begin position="169"/>
        <end position="300"/>
    </location>
</feature>
<name>B2G3J4_9BACL</name>
<keyword evidence="3" id="KW-0614">Plasmid</keyword>
<dbReference type="AlphaFoldDB" id="B2G3J4"/>
<dbReference type="EMBL" id="AM980832">
    <property type="protein sequence ID" value="CAQ35236.1"/>
    <property type="molecule type" value="Genomic_DNA"/>
</dbReference>
<accession>B2G3J4</accession>
<evidence type="ECO:0000259" key="1">
    <source>
        <dbReference type="Pfam" id="PF18863"/>
    </source>
</evidence>
<sequence>MTMMLFSQKQKTEVQSIYPYENLPKKFRLQVFHLIKKMYSVSNGSTPQSRDYFRKFVSTICEEHGIYSLTSAPGCTSRPADPVALCLHFIVECTEDDWVVDMIELIFIDMMNSYYYNYPRINDASKNCYVETLNRRFRENGIGLEFINNQIIKVDSMILHHEAVKPALLLLHDPRFEGALDEYLEAHEHYKNGNNDEAITSVAKSFESTMKTICILKGWKMEKQTAAPLIKTLFDNGLLPSYYMTQLNSLKTTLEGLATIRNKNTAHGQGMDLIHIPDYLTQYALNLAGSNITFLIKVFEENTD</sequence>
<geneLocation type="plasmid" evidence="3">
    <name>pEspB</name>
</geneLocation>
<reference evidence="3" key="1">
    <citation type="journal article" date="2009" name="Plasmid">
        <title>Bioinformatic and partial functional analysis of pEspA and pEspB, two plasmids from Exiguobacterium arabatum sp. nov. RFL1109.</title>
        <authorList>
            <person name="Jakubauskas A."/>
            <person name="Kriukiene E."/>
            <person name="Trinkunaite L."/>
            <person name="Sapranauskas R."/>
            <person name="Jurenaite-Urbanaviciene S."/>
            <person name="Lubys A."/>
        </authorList>
    </citation>
    <scope>NUCLEOTIDE SEQUENCE [LARGE SCALE GENOMIC DNA]</scope>
    <source>
        <strain evidence="3">RFL1109</strain>
        <plasmid evidence="3">pEspB</plasmid>
    </source>
</reference>
<protein>
    <recommendedName>
        <fullName evidence="4">Abortive infection protein-like C-terminal domain-containing protein</fullName>
    </recommendedName>
</protein>